<dbReference type="InterPro" id="IPR002734">
    <property type="entry name" value="RibDG_C"/>
</dbReference>
<accession>A0A4R6AVX6</accession>
<protein>
    <submittedName>
        <fullName evidence="5">RibD family protein</fullName>
    </submittedName>
</protein>
<comment type="pathway">
    <text evidence="1">Cofactor biosynthesis; riboflavin biosynthesis.</text>
</comment>
<keyword evidence="2" id="KW-0521">NADP</keyword>
<dbReference type="OrthoDB" id="2313602at2"/>
<evidence type="ECO:0000256" key="3">
    <source>
        <dbReference type="ARBA" id="ARBA00023002"/>
    </source>
</evidence>
<dbReference type="Gene3D" id="3.40.430.10">
    <property type="entry name" value="Dihydrofolate Reductase, subunit A"/>
    <property type="match status" value="1"/>
</dbReference>
<evidence type="ECO:0000256" key="1">
    <source>
        <dbReference type="ARBA" id="ARBA00005104"/>
    </source>
</evidence>
<evidence type="ECO:0000313" key="5">
    <source>
        <dbReference type="EMBL" id="TDL87754.1"/>
    </source>
</evidence>
<comment type="caution">
    <text evidence="5">The sequence shown here is derived from an EMBL/GenBank/DDBJ whole genome shotgun (WGS) entry which is preliminary data.</text>
</comment>
<dbReference type="AlphaFoldDB" id="A0A4R6AVX6"/>
<dbReference type="EMBL" id="SMZO01000022">
    <property type="protein sequence ID" value="TDL87754.1"/>
    <property type="molecule type" value="Genomic_DNA"/>
</dbReference>
<name>A0A4R6AVX6_9RHOB</name>
<organism evidence="5 6">
    <name type="scientific">Meridianimarinicoccus aquatilis</name>
    <dbReference type="NCBI Taxonomy" id="2552766"/>
    <lineage>
        <taxon>Bacteria</taxon>
        <taxon>Pseudomonadati</taxon>
        <taxon>Pseudomonadota</taxon>
        <taxon>Alphaproteobacteria</taxon>
        <taxon>Rhodobacterales</taxon>
        <taxon>Paracoccaceae</taxon>
        <taxon>Meridianimarinicoccus</taxon>
    </lineage>
</organism>
<dbReference type="InterPro" id="IPR050765">
    <property type="entry name" value="Riboflavin_Biosynth_HTPR"/>
</dbReference>
<dbReference type="GO" id="GO:0008703">
    <property type="term" value="F:5-amino-6-(5-phosphoribosylamino)uracil reductase activity"/>
    <property type="evidence" value="ECO:0007669"/>
    <property type="project" value="InterPro"/>
</dbReference>
<dbReference type="Proteomes" id="UP000294562">
    <property type="component" value="Unassembled WGS sequence"/>
</dbReference>
<dbReference type="RefSeq" id="WP_133342993.1">
    <property type="nucleotide sequence ID" value="NZ_SMZO01000022.1"/>
</dbReference>
<gene>
    <name evidence="5" type="ORF">E2L05_11060</name>
</gene>
<dbReference type="Pfam" id="PF01872">
    <property type="entry name" value="RibD_C"/>
    <property type="match status" value="1"/>
</dbReference>
<sequence length="237" mass="25007">MIDETAPTLPVGESSSALHRAFGPLLEARRKGRPHIIGQLGLSLDGRIATESGESRYINGTEALHHLHRIRALVDAVIVGAGTVEADDPQLTVRHCDGRDPARVVIDPNGRIGRGAKIWSASGARRIVLGGAADLPDGVEKIAVPKGPLTAKRIIGHLADQGLHRVLVEGGADTLGRFLAEGAVDSLHLLYGRVIIGSGKAGLTLPPLASLDDAPRPHTDTHVFDDGDFLVACRFNT</sequence>
<evidence type="ECO:0000313" key="6">
    <source>
        <dbReference type="Proteomes" id="UP000294562"/>
    </source>
</evidence>
<evidence type="ECO:0000256" key="2">
    <source>
        <dbReference type="ARBA" id="ARBA00022857"/>
    </source>
</evidence>
<reference evidence="5 6" key="1">
    <citation type="submission" date="2019-03" db="EMBL/GenBank/DDBJ databases">
        <title>Rhodobacteraceae bacterium SM1902, a new member of the family Rhodobacteraceae isolated from Yantai.</title>
        <authorList>
            <person name="Sun Y."/>
        </authorList>
    </citation>
    <scope>NUCLEOTIDE SEQUENCE [LARGE SCALE GENOMIC DNA]</scope>
    <source>
        <strain evidence="5 6">SM1902</strain>
    </source>
</reference>
<dbReference type="GO" id="GO:0009231">
    <property type="term" value="P:riboflavin biosynthetic process"/>
    <property type="evidence" value="ECO:0007669"/>
    <property type="project" value="InterPro"/>
</dbReference>
<dbReference type="PANTHER" id="PTHR38011">
    <property type="entry name" value="DIHYDROFOLATE REDUCTASE FAMILY PROTEIN (AFU_ORTHOLOGUE AFUA_8G06820)"/>
    <property type="match status" value="1"/>
</dbReference>
<keyword evidence="3" id="KW-0560">Oxidoreductase</keyword>
<keyword evidence="6" id="KW-1185">Reference proteome</keyword>
<feature type="domain" description="Bacterial bifunctional deaminase-reductase C-terminal" evidence="4">
    <location>
        <begin position="34"/>
        <end position="200"/>
    </location>
</feature>
<proteinExistence type="predicted"/>
<dbReference type="SUPFAM" id="SSF53597">
    <property type="entry name" value="Dihydrofolate reductase-like"/>
    <property type="match status" value="1"/>
</dbReference>
<dbReference type="InterPro" id="IPR024072">
    <property type="entry name" value="DHFR-like_dom_sf"/>
</dbReference>
<evidence type="ECO:0000259" key="4">
    <source>
        <dbReference type="Pfam" id="PF01872"/>
    </source>
</evidence>
<dbReference type="PANTHER" id="PTHR38011:SF7">
    <property type="entry name" value="2,5-DIAMINO-6-RIBOSYLAMINO-4(3H)-PYRIMIDINONE 5'-PHOSPHATE REDUCTASE"/>
    <property type="match status" value="1"/>
</dbReference>